<evidence type="ECO:0000313" key="1">
    <source>
        <dbReference type="Proteomes" id="UP000887572"/>
    </source>
</evidence>
<evidence type="ECO:0000313" key="2">
    <source>
        <dbReference type="WBParaSite" id="Gr19_v10_g6610.t1"/>
    </source>
</evidence>
<dbReference type="WBParaSite" id="Gr19_v10_g6610.t1">
    <property type="protein sequence ID" value="Gr19_v10_g6610.t1"/>
    <property type="gene ID" value="Gr19_v10_g6610"/>
</dbReference>
<proteinExistence type="predicted"/>
<keyword evidence="1" id="KW-1185">Reference proteome</keyword>
<reference evidence="2" key="1">
    <citation type="submission" date="2022-11" db="UniProtKB">
        <authorList>
            <consortium name="WormBaseParasite"/>
        </authorList>
    </citation>
    <scope>IDENTIFICATION</scope>
</reference>
<protein>
    <submittedName>
        <fullName evidence="2">Uncharacterized protein</fullName>
    </submittedName>
</protein>
<dbReference type="Proteomes" id="UP000887572">
    <property type="component" value="Unplaced"/>
</dbReference>
<organism evidence="1 2">
    <name type="scientific">Globodera rostochiensis</name>
    <name type="common">Golden nematode worm</name>
    <name type="synonym">Heterodera rostochiensis</name>
    <dbReference type="NCBI Taxonomy" id="31243"/>
    <lineage>
        <taxon>Eukaryota</taxon>
        <taxon>Metazoa</taxon>
        <taxon>Ecdysozoa</taxon>
        <taxon>Nematoda</taxon>
        <taxon>Chromadorea</taxon>
        <taxon>Rhabditida</taxon>
        <taxon>Tylenchina</taxon>
        <taxon>Tylenchomorpha</taxon>
        <taxon>Tylenchoidea</taxon>
        <taxon>Heteroderidae</taxon>
        <taxon>Heteroderinae</taxon>
        <taxon>Globodera</taxon>
    </lineage>
</organism>
<name>A0A914I1F4_GLORO</name>
<sequence>MCNKRFGHMKSSKWDVTGELCHSNRGHRQHLQGVQHQLQQSRTFTNLFKGGEAHQNVPRTSQVVSNPGKHSAYTNQNMTIDCVGPV</sequence>
<dbReference type="AlphaFoldDB" id="A0A914I1F4"/>
<accession>A0A914I1F4</accession>